<keyword evidence="4" id="KW-1185">Reference proteome</keyword>
<dbReference type="InterPro" id="IPR021864">
    <property type="entry name" value="DUF3475"/>
</dbReference>
<dbReference type="Gene3D" id="3.30.870.10">
    <property type="entry name" value="Endonuclease Chain A"/>
    <property type="match status" value="1"/>
</dbReference>
<dbReference type="Proteomes" id="UP000826656">
    <property type="component" value="Unassembled WGS sequence"/>
</dbReference>
<reference evidence="3 4" key="1">
    <citation type="journal article" date="2021" name="bioRxiv">
        <title>Chromosome-scale and haplotype-resolved genome assembly of a tetraploid potato cultivar.</title>
        <authorList>
            <person name="Sun H."/>
            <person name="Jiao W.-B."/>
            <person name="Krause K."/>
            <person name="Campoy J.A."/>
            <person name="Goel M."/>
            <person name="Folz-Donahue K."/>
            <person name="Kukat C."/>
            <person name="Huettel B."/>
            <person name="Schneeberger K."/>
        </authorList>
    </citation>
    <scope>NUCLEOTIDE SEQUENCE [LARGE SCALE GENOMIC DNA]</scope>
    <source>
        <strain evidence="3">SolTubOtavaFocal</strain>
        <tissue evidence="3">Leaves</tissue>
    </source>
</reference>
<dbReference type="Pfam" id="PF11961">
    <property type="entry name" value="DUF3475"/>
    <property type="match status" value="1"/>
</dbReference>
<dbReference type="Pfam" id="PF05003">
    <property type="entry name" value="DUF668"/>
    <property type="match status" value="1"/>
</dbReference>
<protein>
    <submittedName>
        <fullName evidence="3">Uncharacterized protein</fullName>
    </submittedName>
</protein>
<dbReference type="InterPro" id="IPR045021">
    <property type="entry name" value="PSI1/2/3"/>
</dbReference>
<gene>
    <name evidence="3" type="ORF">KY290_023387</name>
</gene>
<evidence type="ECO:0000313" key="4">
    <source>
        <dbReference type="Proteomes" id="UP000826656"/>
    </source>
</evidence>
<dbReference type="PANTHER" id="PTHR31730">
    <property type="entry name" value="OS01G0873900 PROTEIN"/>
    <property type="match status" value="1"/>
</dbReference>
<comment type="caution">
    <text evidence="3">The sequence shown here is derived from an EMBL/GenBank/DDBJ whole genome shotgun (WGS) entry which is preliminary data.</text>
</comment>
<dbReference type="SUPFAM" id="SSF56024">
    <property type="entry name" value="Phospholipase D/nuclease"/>
    <property type="match status" value="1"/>
</dbReference>
<organism evidence="3 4">
    <name type="scientific">Solanum tuberosum</name>
    <name type="common">Potato</name>
    <dbReference type="NCBI Taxonomy" id="4113"/>
    <lineage>
        <taxon>Eukaryota</taxon>
        <taxon>Viridiplantae</taxon>
        <taxon>Streptophyta</taxon>
        <taxon>Embryophyta</taxon>
        <taxon>Tracheophyta</taxon>
        <taxon>Spermatophyta</taxon>
        <taxon>Magnoliopsida</taxon>
        <taxon>eudicotyledons</taxon>
        <taxon>Gunneridae</taxon>
        <taxon>Pentapetalae</taxon>
        <taxon>asterids</taxon>
        <taxon>lamiids</taxon>
        <taxon>Solanales</taxon>
        <taxon>Solanaceae</taxon>
        <taxon>Solanoideae</taxon>
        <taxon>Solaneae</taxon>
        <taxon>Solanum</taxon>
    </lineage>
</organism>
<accession>A0ABQ7V8S8</accession>
<dbReference type="EMBL" id="JAIVGD010000015">
    <property type="protein sequence ID" value="KAH0759894.1"/>
    <property type="molecule type" value="Genomic_DNA"/>
</dbReference>
<dbReference type="PANTHER" id="PTHR31730:SF18">
    <property type="entry name" value="PROTEIN PSK SIMULATOR 2"/>
    <property type="match status" value="1"/>
</dbReference>
<dbReference type="InterPro" id="IPR010347">
    <property type="entry name" value="Tdp1"/>
</dbReference>
<evidence type="ECO:0000313" key="3">
    <source>
        <dbReference type="EMBL" id="KAH0759894.1"/>
    </source>
</evidence>
<sequence length="712" mass="80011">MRLELQKEVDDRNIVGKNNILPTDCTPVGTQLEILSRNHLVSRSTLAVEVEACHLDEKGVEQVNNDGASHESGVNTIGREDVLSLGLMSKEVVGLLDDTMKGDNRTGVVPLQEKNDPNDVSLPEILNPIENLEQLFIATFTAGIPLFLSYCEIPADLLPVTIARHNVENCWSSSPNKRSSKPYPDFPNLVIIYPPFPEVIAFGQDLSKSAIGCHHPKLLVLLRRGSLCVVVTSANLVVEQAPTCFLGKASTVGLEKAVEVLDTLGNSMRNLNSRGFMIGIASRQDKISILAFEIANTITKAANLLQSLSEENVEYLNKELLPSKGVQQLVSTNMKDLLTIVAHDKREDFAVFCCEVIRFGDMCKDPQWHNLGRYFSKLDRDTVTHKQLRAEAEMTMQELITLAQHTSELYHELHALDKFEKDYQRKIEALIFLKLSLEGEHVMMLESELKHQRKTVRNLKKKSLWFKSLKEVVEKLVDIATFIHQEISEAYGYDGLTSSPRRKSETLGEAGLALHYANLITRIDAIALYPTSPSDNMRDALYNGLPPNVKTSLRSRLQAVTKEELTLSQIKADLGITLQWLVPIATNTKRVLQGFGWANTGNDLGKMSRGHKKIIRLQTLYHADKEKMDELIIELVTWLHHMISLRRSNKAFPPKTSKVQFSEEDRNLLEKVMQRGMLVPGISKSQEFVMSKKHVQRLSKSIGTSPHTQFKA</sequence>
<dbReference type="Pfam" id="PF06087">
    <property type="entry name" value="Tyr-DNA_phospho"/>
    <property type="match status" value="1"/>
</dbReference>
<name>A0ABQ7V8S8_SOLTU</name>
<proteinExistence type="predicted"/>
<dbReference type="InterPro" id="IPR007700">
    <property type="entry name" value="DUF668"/>
</dbReference>
<feature type="domain" description="DUF668" evidence="1">
    <location>
        <begin position="506"/>
        <end position="590"/>
    </location>
</feature>
<evidence type="ECO:0000259" key="1">
    <source>
        <dbReference type="Pfam" id="PF05003"/>
    </source>
</evidence>
<feature type="domain" description="DUF3475" evidence="2">
    <location>
        <begin position="289"/>
        <end position="345"/>
    </location>
</feature>
<evidence type="ECO:0000259" key="2">
    <source>
        <dbReference type="Pfam" id="PF11961"/>
    </source>
</evidence>